<protein>
    <recommendedName>
        <fullName evidence="3">catalase</fullName>
        <ecNumber evidence="3">1.11.1.6</ecNumber>
    </recommendedName>
</protein>
<organism evidence="12 13">
    <name type="scientific">Solibaculum intestinale</name>
    <dbReference type="NCBI Taxonomy" id="3133165"/>
    <lineage>
        <taxon>Bacteria</taxon>
        <taxon>Bacillati</taxon>
        <taxon>Bacillota</taxon>
        <taxon>Clostridia</taxon>
        <taxon>Eubacteriales</taxon>
        <taxon>Oscillospiraceae</taxon>
        <taxon>Solibaculum</taxon>
    </lineage>
</organism>
<accession>A0ABV1E256</accession>
<evidence type="ECO:0000313" key="13">
    <source>
        <dbReference type="Proteomes" id="UP001489509"/>
    </source>
</evidence>
<comment type="similarity">
    <text evidence="2">Belongs to the catalase family.</text>
</comment>
<keyword evidence="7 12" id="KW-0560">Oxidoreductase</keyword>
<dbReference type="SUPFAM" id="SSF56634">
    <property type="entry name" value="Heme-dependent catalase-like"/>
    <property type="match status" value="1"/>
</dbReference>
<keyword evidence="13" id="KW-1185">Reference proteome</keyword>
<evidence type="ECO:0000256" key="2">
    <source>
        <dbReference type="ARBA" id="ARBA00005329"/>
    </source>
</evidence>
<evidence type="ECO:0000256" key="5">
    <source>
        <dbReference type="ARBA" id="ARBA00022617"/>
    </source>
</evidence>
<evidence type="ECO:0000256" key="10">
    <source>
        <dbReference type="SAM" id="MobiDB-lite"/>
    </source>
</evidence>
<dbReference type="InterPro" id="IPR011614">
    <property type="entry name" value="Catalase_core"/>
</dbReference>
<dbReference type="PANTHER" id="PTHR11465:SF23">
    <property type="entry name" value="CATALASE-2"/>
    <property type="match status" value="1"/>
</dbReference>
<comment type="cofactor">
    <cofactor evidence="1">
        <name>heme</name>
        <dbReference type="ChEBI" id="CHEBI:30413"/>
    </cofactor>
</comment>
<dbReference type="Gene3D" id="2.40.180.10">
    <property type="entry name" value="Catalase core domain"/>
    <property type="match status" value="1"/>
</dbReference>
<dbReference type="InterPro" id="IPR024708">
    <property type="entry name" value="Catalase_AS"/>
</dbReference>
<dbReference type="SMART" id="SM01060">
    <property type="entry name" value="Catalase"/>
    <property type="match status" value="1"/>
</dbReference>
<evidence type="ECO:0000256" key="7">
    <source>
        <dbReference type="ARBA" id="ARBA00023002"/>
    </source>
</evidence>
<dbReference type="InterPro" id="IPR018028">
    <property type="entry name" value="Catalase"/>
</dbReference>
<dbReference type="PANTHER" id="PTHR11465">
    <property type="entry name" value="CATALASE"/>
    <property type="match status" value="1"/>
</dbReference>
<evidence type="ECO:0000256" key="1">
    <source>
        <dbReference type="ARBA" id="ARBA00001971"/>
    </source>
</evidence>
<dbReference type="GO" id="GO:0004096">
    <property type="term" value="F:catalase activity"/>
    <property type="evidence" value="ECO:0007669"/>
    <property type="project" value="UniProtKB-EC"/>
</dbReference>
<reference evidence="12 13" key="1">
    <citation type="submission" date="2024-03" db="EMBL/GenBank/DDBJ databases">
        <title>Human intestinal bacterial collection.</title>
        <authorList>
            <person name="Pauvert C."/>
            <person name="Hitch T.C.A."/>
            <person name="Clavel T."/>
        </authorList>
    </citation>
    <scope>NUCLEOTIDE SEQUENCE [LARGE SCALE GENOMIC DNA]</scope>
    <source>
        <strain evidence="12 13">CLA-JM-H44</strain>
    </source>
</reference>
<dbReference type="PROSITE" id="PS51402">
    <property type="entry name" value="CATALASE_3"/>
    <property type="match status" value="1"/>
</dbReference>
<keyword evidence="9" id="KW-0376">Hydrogen peroxide</keyword>
<comment type="caution">
    <text evidence="12">The sequence shown here is derived from an EMBL/GenBank/DDBJ whole genome shotgun (WGS) entry which is preliminary data.</text>
</comment>
<dbReference type="PIRSF" id="PIRSF038928">
    <property type="entry name" value="Catalase_clade1-3"/>
    <property type="match status" value="1"/>
</dbReference>
<name>A0ABV1E256_9FIRM</name>
<dbReference type="RefSeq" id="WP_349220459.1">
    <property type="nucleotide sequence ID" value="NZ_JBBMFD010000024.1"/>
</dbReference>
<evidence type="ECO:0000256" key="3">
    <source>
        <dbReference type="ARBA" id="ARBA00012314"/>
    </source>
</evidence>
<dbReference type="EMBL" id="JBBMFD010000024">
    <property type="protein sequence ID" value="MEQ2441396.1"/>
    <property type="molecule type" value="Genomic_DNA"/>
</dbReference>
<gene>
    <name evidence="12" type="ORF">WMO26_11215</name>
</gene>
<keyword evidence="5" id="KW-0349">Heme</keyword>
<dbReference type="PROSITE" id="PS00438">
    <property type="entry name" value="CATALASE_2"/>
    <property type="match status" value="1"/>
</dbReference>
<evidence type="ECO:0000259" key="11">
    <source>
        <dbReference type="SMART" id="SM01060"/>
    </source>
</evidence>
<keyword evidence="4 12" id="KW-0575">Peroxidase</keyword>
<dbReference type="Pfam" id="PF00199">
    <property type="entry name" value="Catalase"/>
    <property type="match status" value="1"/>
</dbReference>
<feature type="domain" description="Catalase core" evidence="11">
    <location>
        <begin position="64"/>
        <end position="429"/>
    </location>
</feature>
<dbReference type="InterPro" id="IPR024711">
    <property type="entry name" value="Catalase_clade1/3"/>
</dbReference>
<dbReference type="Pfam" id="PF06628">
    <property type="entry name" value="Catalase-rel"/>
    <property type="match status" value="1"/>
</dbReference>
<dbReference type="Proteomes" id="UP001489509">
    <property type="component" value="Unassembled WGS sequence"/>
</dbReference>
<evidence type="ECO:0000256" key="9">
    <source>
        <dbReference type="ARBA" id="ARBA00023324"/>
    </source>
</evidence>
<dbReference type="EC" id="1.11.1.6" evidence="3"/>
<sequence length="503" mass="56899">MREERTFHEMMQRYNQELLRMRQQARTAKDAPCEQEPAPTHSSRKEPEARIAFPGKVVPGPALECRQDRPQDHSLTVGSRGPVLLEDTLLHETLETFVHTKTIERAVHTKGYGAFGHFQLYRSMAEYTAADFLQDPARPIPTVTRFSFAVSNRGTPDTARNVRGFSTKFYLQNGVFDLLCNHIPVFLIRDGMHFPEAIASLSPSPVSNLPDGKLFWNFMARTPQATHFLTWLYSDAGTVASFRTMRGYGVNTYVWRNAAGKRRYVKYHWIPAAGETYIDAAAASRLACENPNVAGQDLWDTLACGGTVEYELNVQLMDPQTEHTLSYDPLDDTKIWSEEQFPLMPVGKLTLERNPENYAAQVEKLAFSPANLVDGIEFSDDKMLQGRSFIYWDAQRRRLGPDFRSIPVNHMENWKPADAFSKTGLGESACGEQVRTDLEKADDFTQAGERYRRLSEEERSHLVENIAADLKHAAQKDQICVLGYLQKADETFCGQVQAAMGQA</sequence>
<evidence type="ECO:0000313" key="12">
    <source>
        <dbReference type="EMBL" id="MEQ2441396.1"/>
    </source>
</evidence>
<evidence type="ECO:0000256" key="8">
    <source>
        <dbReference type="ARBA" id="ARBA00023004"/>
    </source>
</evidence>
<dbReference type="InterPro" id="IPR020835">
    <property type="entry name" value="Catalase_sf"/>
</dbReference>
<proteinExistence type="inferred from homology"/>
<keyword evidence="8" id="KW-0408">Iron</keyword>
<keyword evidence="6" id="KW-0479">Metal-binding</keyword>
<evidence type="ECO:0000256" key="6">
    <source>
        <dbReference type="ARBA" id="ARBA00022723"/>
    </source>
</evidence>
<evidence type="ECO:0000256" key="4">
    <source>
        <dbReference type="ARBA" id="ARBA00022559"/>
    </source>
</evidence>
<dbReference type="PRINTS" id="PR00067">
    <property type="entry name" value="CATALASE"/>
</dbReference>
<feature type="region of interest" description="Disordered" evidence="10">
    <location>
        <begin position="22"/>
        <end position="49"/>
    </location>
</feature>
<dbReference type="InterPro" id="IPR010582">
    <property type="entry name" value="Catalase_immune_responsive"/>
</dbReference>